<proteinExistence type="predicted"/>
<organism evidence="2 3">
    <name type="scientific">Saprolegnia parasitica (strain CBS 223.65)</name>
    <dbReference type="NCBI Taxonomy" id="695850"/>
    <lineage>
        <taxon>Eukaryota</taxon>
        <taxon>Sar</taxon>
        <taxon>Stramenopiles</taxon>
        <taxon>Oomycota</taxon>
        <taxon>Saprolegniomycetes</taxon>
        <taxon>Saprolegniales</taxon>
        <taxon>Saprolegniaceae</taxon>
        <taxon>Saprolegnia</taxon>
    </lineage>
</organism>
<dbReference type="EMBL" id="KK583196">
    <property type="protein sequence ID" value="KDO32164.1"/>
    <property type="molecule type" value="Genomic_DNA"/>
</dbReference>
<feature type="region of interest" description="Disordered" evidence="1">
    <location>
        <begin position="235"/>
        <end position="294"/>
    </location>
</feature>
<gene>
    <name evidence="2" type="ORF">SPRG_03380</name>
</gene>
<keyword evidence="3" id="KW-1185">Reference proteome</keyword>
<dbReference type="AlphaFoldDB" id="A0A067CN93"/>
<evidence type="ECO:0000256" key="1">
    <source>
        <dbReference type="SAM" id="MobiDB-lite"/>
    </source>
</evidence>
<protein>
    <submittedName>
        <fullName evidence="2">Uncharacterized protein</fullName>
    </submittedName>
</protein>
<feature type="compositionally biased region" description="Basic and acidic residues" evidence="1">
    <location>
        <begin position="332"/>
        <end position="342"/>
    </location>
</feature>
<dbReference type="Pfam" id="PF14223">
    <property type="entry name" value="Retrotran_gag_2"/>
    <property type="match status" value="1"/>
</dbReference>
<feature type="region of interest" description="Disordered" evidence="1">
    <location>
        <begin position="332"/>
        <end position="366"/>
    </location>
</feature>
<feature type="compositionally biased region" description="Basic and acidic residues" evidence="1">
    <location>
        <begin position="283"/>
        <end position="294"/>
    </location>
</feature>
<dbReference type="OrthoDB" id="118523at2759"/>
<accession>A0A067CN93</accession>
<dbReference type="KEGG" id="spar:SPRG_03380"/>
<feature type="compositionally biased region" description="Low complexity" evidence="1">
    <location>
        <begin position="260"/>
        <end position="270"/>
    </location>
</feature>
<name>A0A067CN93_SAPPC</name>
<dbReference type="VEuPathDB" id="FungiDB:SPRG_03380"/>
<feature type="compositionally biased region" description="Basic residues" evidence="1">
    <location>
        <begin position="350"/>
        <end position="359"/>
    </location>
</feature>
<reference evidence="2 3" key="1">
    <citation type="journal article" date="2013" name="PLoS Genet.">
        <title>Distinctive expansion of potential virulence genes in the genome of the oomycete fish pathogen Saprolegnia parasitica.</title>
        <authorList>
            <person name="Jiang R.H."/>
            <person name="de Bruijn I."/>
            <person name="Haas B.J."/>
            <person name="Belmonte R."/>
            <person name="Lobach L."/>
            <person name="Christie J."/>
            <person name="van den Ackerveken G."/>
            <person name="Bottin A."/>
            <person name="Bulone V."/>
            <person name="Diaz-Moreno S.M."/>
            <person name="Dumas B."/>
            <person name="Fan L."/>
            <person name="Gaulin E."/>
            <person name="Govers F."/>
            <person name="Grenville-Briggs L.J."/>
            <person name="Horner N.R."/>
            <person name="Levin J.Z."/>
            <person name="Mammella M."/>
            <person name="Meijer H.J."/>
            <person name="Morris P."/>
            <person name="Nusbaum C."/>
            <person name="Oome S."/>
            <person name="Phillips A.J."/>
            <person name="van Rooyen D."/>
            <person name="Rzeszutek E."/>
            <person name="Saraiva M."/>
            <person name="Secombes C.J."/>
            <person name="Seidl M.F."/>
            <person name="Snel B."/>
            <person name="Stassen J.H."/>
            <person name="Sykes S."/>
            <person name="Tripathy S."/>
            <person name="van den Berg H."/>
            <person name="Vega-Arreguin J.C."/>
            <person name="Wawra S."/>
            <person name="Young S.K."/>
            <person name="Zeng Q."/>
            <person name="Dieguez-Uribeondo J."/>
            <person name="Russ C."/>
            <person name="Tyler B.M."/>
            <person name="van West P."/>
        </authorList>
    </citation>
    <scope>NUCLEOTIDE SEQUENCE [LARGE SCALE GENOMIC DNA]</scope>
    <source>
        <strain evidence="2 3">CBS 223.65</strain>
    </source>
</reference>
<sequence>MSPAKKLKSDEQLLVFNGKPSSFTGWKQRVTQHLEVRSYKEEEDHLEGRRKCKPFTKYSAWLKQVPDETPLTDEQKDEKAYQTFEFKRKPAEIRSMLANILPEQFVQQYGDDFATMPVHEIWSKLERKYGMSTVATLLDRLRKLFRTPRENFKNLETAISTMKVQRNEVNSLAQKGLGCDLISENLMLCLLLAELPAEYYGAQVAFEKSKFTLDRLEPRLISIFGDRSKKEITAMSSTNANDERHVDSVQSAKSKRGTVNKNSGQGQSQGKGKGKALVGNRKRPYESDHESDSEECHYCRGAYNRGGPHKKDECPLKDFDRKQMKLFRSDFTQKGRFIEEPSKGGTNKGGKSKKVRKGLRTTAQLH</sequence>
<dbReference type="Proteomes" id="UP000030745">
    <property type="component" value="Unassembled WGS sequence"/>
</dbReference>
<dbReference type="RefSeq" id="XP_012197347.1">
    <property type="nucleotide sequence ID" value="XM_012341957.1"/>
</dbReference>
<evidence type="ECO:0000313" key="3">
    <source>
        <dbReference type="Proteomes" id="UP000030745"/>
    </source>
</evidence>
<dbReference type="GeneID" id="24125893"/>
<evidence type="ECO:0000313" key="2">
    <source>
        <dbReference type="EMBL" id="KDO32164.1"/>
    </source>
</evidence>